<name>E8V2I8_TERSS</name>
<dbReference type="OrthoDB" id="9761531at2"/>
<protein>
    <recommendedName>
        <fullName evidence="2">Metallo-beta-lactamase domain-containing protein</fullName>
    </recommendedName>
</protein>
<accession>E8V2I8</accession>
<keyword evidence="4" id="KW-1185">Reference proteome</keyword>
<sequence>MRGTYAWKEECFLRISAYTLLACVLLPAVTQAQFAQPDGGTVRPGVLPLTWSTGGPKCMEMPEWQVHEYNPDLFILRQSGCTDYEKPFVYLFFGNARALLYDTGSRKGNLAPTLQHVVHQWLLRNQRKTIPLFVVHSHSHGDHVAGDANIQALHDPMMPVTFVAAAVEPTKALYGIKNWPEAIGTIDLGGRVLDAVPIPGHDVVSVALYDRQTAILLTGDSVYPGRIYIRDFDAFVRSTTRLVNFTKDKPVAHILGCHIEETRTPFLDYPVGTIYQPDEHELSLSRGTLLEMQAALDSLHGTPKRIAYRDFSLWPVGASFRLTDKTQSVFDKVQKYQLEHMWDQTKP</sequence>
<dbReference type="EMBL" id="CP002467">
    <property type="protein sequence ID" value="ADV82406.1"/>
    <property type="molecule type" value="Genomic_DNA"/>
</dbReference>
<dbReference type="KEGG" id="tsa:AciPR4_1586"/>
<dbReference type="AlphaFoldDB" id="E8V2I8"/>
<dbReference type="SUPFAM" id="SSF56281">
    <property type="entry name" value="Metallo-hydrolase/oxidoreductase"/>
    <property type="match status" value="1"/>
</dbReference>
<dbReference type="Gene3D" id="3.60.15.10">
    <property type="entry name" value="Ribonuclease Z/Hydroxyacylglutathione hydrolase-like"/>
    <property type="match status" value="1"/>
</dbReference>
<dbReference type="InterPro" id="IPR001279">
    <property type="entry name" value="Metallo-B-lactamas"/>
</dbReference>
<evidence type="ECO:0000256" key="1">
    <source>
        <dbReference type="SAM" id="SignalP"/>
    </source>
</evidence>
<dbReference type="HOGENOM" id="CLU_064918_0_0_0"/>
<evidence type="ECO:0000313" key="3">
    <source>
        <dbReference type="EMBL" id="ADV82406.1"/>
    </source>
</evidence>
<organism evidence="3 4">
    <name type="scientific">Terriglobus saanensis (strain ATCC BAA-1853 / DSM 23119 / SP1PR4)</name>
    <dbReference type="NCBI Taxonomy" id="401053"/>
    <lineage>
        <taxon>Bacteria</taxon>
        <taxon>Pseudomonadati</taxon>
        <taxon>Acidobacteriota</taxon>
        <taxon>Terriglobia</taxon>
        <taxon>Terriglobales</taxon>
        <taxon>Acidobacteriaceae</taxon>
        <taxon>Terriglobus</taxon>
    </lineage>
</organism>
<reference evidence="3 4" key="1">
    <citation type="journal article" date="2012" name="Stand. Genomic Sci.">
        <title>Complete genome sequence of Terriglobus saanensis type strain SP1PR4(T), an Acidobacteria from tundra soil.</title>
        <authorList>
            <person name="Rawat S.R."/>
            <person name="Mannisto M.K."/>
            <person name="Starovoytov V."/>
            <person name="Goodwin L."/>
            <person name="Nolan M."/>
            <person name="Hauser L."/>
            <person name="Land M."/>
            <person name="Davenport K.W."/>
            <person name="Woyke T."/>
            <person name="Haggblom M.M."/>
        </authorList>
    </citation>
    <scope>NUCLEOTIDE SEQUENCE</scope>
    <source>
        <strain evidence="4">ATCC BAA-1853 / DSM 23119 / SP1PR4</strain>
    </source>
</reference>
<proteinExistence type="predicted"/>
<feature type="chain" id="PRO_5003232335" description="Metallo-beta-lactamase domain-containing protein" evidence="1">
    <location>
        <begin position="36"/>
        <end position="347"/>
    </location>
</feature>
<evidence type="ECO:0000313" key="4">
    <source>
        <dbReference type="Proteomes" id="UP000006844"/>
    </source>
</evidence>
<dbReference type="Proteomes" id="UP000006844">
    <property type="component" value="Chromosome"/>
</dbReference>
<feature type="signal peptide" evidence="1">
    <location>
        <begin position="1"/>
        <end position="35"/>
    </location>
</feature>
<dbReference type="eggNOG" id="COG0491">
    <property type="taxonomic scope" value="Bacteria"/>
</dbReference>
<evidence type="ECO:0000259" key="2">
    <source>
        <dbReference type="SMART" id="SM00849"/>
    </source>
</evidence>
<dbReference type="Pfam" id="PF00753">
    <property type="entry name" value="Lactamase_B"/>
    <property type="match status" value="1"/>
</dbReference>
<dbReference type="InterPro" id="IPR036866">
    <property type="entry name" value="RibonucZ/Hydroxyglut_hydro"/>
</dbReference>
<keyword evidence="1" id="KW-0732">Signal</keyword>
<gene>
    <name evidence="3" type="ordered locus">AciPR4_1586</name>
</gene>
<dbReference type="SMART" id="SM00849">
    <property type="entry name" value="Lactamase_B"/>
    <property type="match status" value="1"/>
</dbReference>
<feature type="domain" description="Metallo-beta-lactamase" evidence="2">
    <location>
        <begin position="86"/>
        <end position="258"/>
    </location>
</feature>
<dbReference type="STRING" id="401053.AciPR4_1586"/>